<name>A0A927AT15_9BACT</name>
<comment type="caution">
    <text evidence="4">The sequence shown here is derived from an EMBL/GenBank/DDBJ whole genome shotgun (WGS) entry which is preliminary data.</text>
</comment>
<dbReference type="Proteomes" id="UP000598820">
    <property type="component" value="Unassembled WGS sequence"/>
</dbReference>
<reference evidence="4" key="1">
    <citation type="submission" date="2020-09" db="EMBL/GenBank/DDBJ databases">
        <authorList>
            <person name="Kim M.K."/>
        </authorList>
    </citation>
    <scope>NUCLEOTIDE SEQUENCE</scope>
    <source>
        <strain evidence="4">BT702</strain>
    </source>
</reference>
<dbReference type="AlphaFoldDB" id="A0A927AT15"/>
<sequence>MKVSYTKICLLLLLLSTNYAKAQRSEKRIPIQIVAPRTGTLVRANGQTHRQYAPNVTIQHIGLGGSCDQVLYNDSTNQLVGSGHVFFRLDDATVIRADTIKYQGDEQQVFFRGQVTLQNYGLVLNTSQLDYSRQTGVIHYADKPRIVEGQHLLTMREGHYDRENRQFATRSDRPPIIVNLSLVPEPVKKPVIIETYVTPDVEAKPAKKPTETGKKFVNAPIPNSVTSQDTRKIILPNGKVLPAKTASIRPASRVFRPRALSRRRRLPNR</sequence>
<feature type="compositionally biased region" description="Basic and acidic residues" evidence="1">
    <location>
        <begin position="204"/>
        <end position="214"/>
    </location>
</feature>
<gene>
    <name evidence="4" type="ORF">IC229_16900</name>
</gene>
<keyword evidence="2" id="KW-0732">Signal</keyword>
<accession>A0A927AT15</accession>
<evidence type="ECO:0000313" key="4">
    <source>
        <dbReference type="EMBL" id="MBD2702330.1"/>
    </source>
</evidence>
<evidence type="ECO:0000256" key="2">
    <source>
        <dbReference type="SAM" id="SignalP"/>
    </source>
</evidence>
<dbReference type="InterPro" id="IPR005653">
    <property type="entry name" value="OstA-like_N"/>
</dbReference>
<evidence type="ECO:0000259" key="3">
    <source>
        <dbReference type="Pfam" id="PF13100"/>
    </source>
</evidence>
<feature type="domain" description="Organic solvent tolerance-like N-terminal" evidence="3">
    <location>
        <begin position="45"/>
        <end position="168"/>
    </location>
</feature>
<organism evidence="4 5">
    <name type="scientific">Spirosoma profusum</name>
    <dbReference type="NCBI Taxonomy" id="2771354"/>
    <lineage>
        <taxon>Bacteria</taxon>
        <taxon>Pseudomonadati</taxon>
        <taxon>Bacteroidota</taxon>
        <taxon>Cytophagia</taxon>
        <taxon>Cytophagales</taxon>
        <taxon>Cytophagaceae</taxon>
        <taxon>Spirosoma</taxon>
    </lineage>
</organism>
<keyword evidence="5" id="KW-1185">Reference proteome</keyword>
<evidence type="ECO:0000256" key="1">
    <source>
        <dbReference type="SAM" id="MobiDB-lite"/>
    </source>
</evidence>
<feature type="region of interest" description="Disordered" evidence="1">
    <location>
        <begin position="204"/>
        <end position="223"/>
    </location>
</feature>
<proteinExistence type="predicted"/>
<evidence type="ECO:0000313" key="5">
    <source>
        <dbReference type="Proteomes" id="UP000598820"/>
    </source>
</evidence>
<dbReference type="EMBL" id="JACWZY010000014">
    <property type="protein sequence ID" value="MBD2702330.1"/>
    <property type="molecule type" value="Genomic_DNA"/>
</dbReference>
<feature type="signal peptide" evidence="2">
    <location>
        <begin position="1"/>
        <end position="22"/>
    </location>
</feature>
<feature type="chain" id="PRO_5037457591" description="Organic solvent tolerance-like N-terminal domain-containing protein" evidence="2">
    <location>
        <begin position="23"/>
        <end position="269"/>
    </location>
</feature>
<dbReference type="RefSeq" id="WP_190888187.1">
    <property type="nucleotide sequence ID" value="NZ_JACWZY010000014.1"/>
</dbReference>
<protein>
    <recommendedName>
        <fullName evidence="3">Organic solvent tolerance-like N-terminal domain-containing protein</fullName>
    </recommendedName>
</protein>
<dbReference type="Pfam" id="PF13100">
    <property type="entry name" value="OstA_2"/>
    <property type="match status" value="1"/>
</dbReference>